<dbReference type="Gene3D" id="3.30.200.20">
    <property type="entry name" value="Phosphorylase Kinase, domain 1"/>
    <property type="match status" value="1"/>
</dbReference>
<dbReference type="InterPro" id="IPR008271">
    <property type="entry name" value="Ser/Thr_kinase_AS"/>
</dbReference>
<dbReference type="SMART" id="SM00220">
    <property type="entry name" value="S_TKc"/>
    <property type="match status" value="1"/>
</dbReference>
<dbReference type="EC" id="2.7.11.1" evidence="1"/>
<dbReference type="SUPFAM" id="SSF56112">
    <property type="entry name" value="Protein kinase-like (PK-like)"/>
    <property type="match status" value="1"/>
</dbReference>
<proteinExistence type="inferred from homology"/>
<evidence type="ECO:0000256" key="9">
    <source>
        <dbReference type="SAM" id="MobiDB-lite"/>
    </source>
</evidence>
<evidence type="ECO:0000256" key="3">
    <source>
        <dbReference type="ARBA" id="ARBA00022679"/>
    </source>
</evidence>
<dbReference type="InterPro" id="IPR011009">
    <property type="entry name" value="Kinase-like_dom_sf"/>
</dbReference>
<evidence type="ECO:0000256" key="8">
    <source>
        <dbReference type="RuleBase" id="RU000304"/>
    </source>
</evidence>
<keyword evidence="11" id="KW-1185">Reference proteome</keyword>
<feature type="compositionally biased region" description="Basic and acidic residues" evidence="9">
    <location>
        <begin position="1"/>
        <end position="14"/>
    </location>
</feature>
<accession>A0A7E4VMD2</accession>
<protein>
    <recommendedName>
        <fullName evidence="1">non-specific serine/threonine protein kinase</fullName>
        <ecNumber evidence="1">2.7.11.1</ecNumber>
    </recommendedName>
</protein>
<dbReference type="PANTHER" id="PTHR44167">
    <property type="entry name" value="OVARIAN-SPECIFIC SERINE/THREONINE-PROTEIN KINASE LOK-RELATED"/>
    <property type="match status" value="1"/>
</dbReference>
<evidence type="ECO:0000259" key="10">
    <source>
        <dbReference type="PROSITE" id="PS50011"/>
    </source>
</evidence>
<dbReference type="GO" id="GO:0005634">
    <property type="term" value="C:nucleus"/>
    <property type="evidence" value="ECO:0007669"/>
    <property type="project" value="TreeGrafter"/>
</dbReference>
<dbReference type="Gene3D" id="1.10.510.10">
    <property type="entry name" value="Transferase(Phosphotransferase) domain 1"/>
    <property type="match status" value="1"/>
</dbReference>
<evidence type="ECO:0000256" key="7">
    <source>
        <dbReference type="PROSITE-ProRule" id="PRU10141"/>
    </source>
</evidence>
<reference evidence="12" key="2">
    <citation type="submission" date="2020-10" db="UniProtKB">
        <authorList>
            <consortium name="WormBaseParasite"/>
        </authorList>
    </citation>
    <scope>IDENTIFICATION</scope>
</reference>
<dbReference type="GO" id="GO:0044773">
    <property type="term" value="P:mitotic DNA damage checkpoint signaling"/>
    <property type="evidence" value="ECO:0007669"/>
    <property type="project" value="TreeGrafter"/>
</dbReference>
<dbReference type="GO" id="GO:0004674">
    <property type="term" value="F:protein serine/threonine kinase activity"/>
    <property type="evidence" value="ECO:0007669"/>
    <property type="project" value="UniProtKB-KW"/>
</dbReference>
<dbReference type="InterPro" id="IPR000719">
    <property type="entry name" value="Prot_kinase_dom"/>
</dbReference>
<keyword evidence="2 8" id="KW-0723">Serine/threonine-protein kinase</keyword>
<keyword evidence="5" id="KW-0418">Kinase</keyword>
<evidence type="ECO:0000256" key="6">
    <source>
        <dbReference type="ARBA" id="ARBA00022840"/>
    </source>
</evidence>
<evidence type="ECO:0000256" key="2">
    <source>
        <dbReference type="ARBA" id="ARBA00022527"/>
    </source>
</evidence>
<feature type="domain" description="Protein kinase" evidence="10">
    <location>
        <begin position="53"/>
        <end position="430"/>
    </location>
</feature>
<dbReference type="InterPro" id="IPR017441">
    <property type="entry name" value="Protein_kinase_ATP_BS"/>
</dbReference>
<feature type="region of interest" description="Disordered" evidence="9">
    <location>
        <begin position="1"/>
        <end position="39"/>
    </location>
</feature>
<evidence type="ECO:0000313" key="12">
    <source>
        <dbReference type="WBParaSite" id="Pan_g22962.t1"/>
    </source>
</evidence>
<evidence type="ECO:0000256" key="1">
    <source>
        <dbReference type="ARBA" id="ARBA00012513"/>
    </source>
</evidence>
<sequence>MASLTPRKEVKSDATVRAIKRKPPITASENPKRRLPEKPSSYIHQSKWVSNNYSDLKLIGKGAFGLVYRARSKRHPEQVVAIKEILKNSLPDNVVCEMDLVQMLGGKNNILSTLATHKDMGAYIVMEYFPHDEFRDVIKSMSSNEAYHYMANMIKSIEYLHSHNIIHRDLKPDNFLYNRKHRRYALIDFGLSQRYSGEFDRAQKLKQRYSVTGLPNLPNPLTKTCQMPCLCEDFKPPCNGCLMKPEVVVNKAGTPRFLAPEILIGSSKQTTKIDIWAMGITLFFLITRKYPYFHARQNLEMVTELAALLGTKTFIDTAEKHGMSLKMDFELRPLNIALFAFTHRYGTLNECTALALPCDYCSQIFQYDQNVSSEDPKNDFCLCRPLDIVQQARILTQMDDRRLAVMLQMCLVVDPDKRESAESLLKKFSV</sequence>
<keyword evidence="6 7" id="KW-0067">ATP-binding</keyword>
<name>A0A7E4VMD2_PANRE</name>
<dbReference type="PROSITE" id="PS00108">
    <property type="entry name" value="PROTEIN_KINASE_ST"/>
    <property type="match status" value="1"/>
</dbReference>
<dbReference type="Pfam" id="PF00069">
    <property type="entry name" value="Pkinase"/>
    <property type="match status" value="2"/>
</dbReference>
<evidence type="ECO:0000313" key="11">
    <source>
        <dbReference type="Proteomes" id="UP000492821"/>
    </source>
</evidence>
<dbReference type="PROSITE" id="PS50011">
    <property type="entry name" value="PROTEIN_KINASE_DOM"/>
    <property type="match status" value="1"/>
</dbReference>
<keyword evidence="3" id="KW-0808">Transferase</keyword>
<reference evidence="11" key="1">
    <citation type="journal article" date="2013" name="Genetics">
        <title>The draft genome and transcriptome of Panagrellus redivivus are shaped by the harsh demands of a free-living lifestyle.</title>
        <authorList>
            <person name="Srinivasan J."/>
            <person name="Dillman A.R."/>
            <person name="Macchietto M.G."/>
            <person name="Heikkinen L."/>
            <person name="Lakso M."/>
            <person name="Fracchia K.M."/>
            <person name="Antoshechkin I."/>
            <person name="Mortazavi A."/>
            <person name="Wong G."/>
            <person name="Sternberg P.W."/>
        </authorList>
    </citation>
    <scope>NUCLEOTIDE SEQUENCE [LARGE SCALE GENOMIC DNA]</scope>
    <source>
        <strain evidence="11">MT8872</strain>
    </source>
</reference>
<comment type="similarity">
    <text evidence="8">Belongs to the protein kinase superfamily.</text>
</comment>
<organism evidence="11 12">
    <name type="scientific">Panagrellus redivivus</name>
    <name type="common">Microworm</name>
    <dbReference type="NCBI Taxonomy" id="6233"/>
    <lineage>
        <taxon>Eukaryota</taxon>
        <taxon>Metazoa</taxon>
        <taxon>Ecdysozoa</taxon>
        <taxon>Nematoda</taxon>
        <taxon>Chromadorea</taxon>
        <taxon>Rhabditida</taxon>
        <taxon>Tylenchina</taxon>
        <taxon>Panagrolaimomorpha</taxon>
        <taxon>Panagrolaimoidea</taxon>
        <taxon>Panagrolaimidae</taxon>
        <taxon>Panagrellus</taxon>
    </lineage>
</organism>
<evidence type="ECO:0000256" key="5">
    <source>
        <dbReference type="ARBA" id="ARBA00022777"/>
    </source>
</evidence>
<feature type="binding site" evidence="7">
    <location>
        <position position="83"/>
    </location>
    <ligand>
        <name>ATP</name>
        <dbReference type="ChEBI" id="CHEBI:30616"/>
    </ligand>
</feature>
<evidence type="ECO:0000256" key="4">
    <source>
        <dbReference type="ARBA" id="ARBA00022741"/>
    </source>
</evidence>
<dbReference type="Proteomes" id="UP000492821">
    <property type="component" value="Unassembled WGS sequence"/>
</dbReference>
<dbReference type="WBParaSite" id="Pan_g22962.t1">
    <property type="protein sequence ID" value="Pan_g22962.t1"/>
    <property type="gene ID" value="Pan_g22962"/>
</dbReference>
<dbReference type="PROSITE" id="PS00107">
    <property type="entry name" value="PROTEIN_KINASE_ATP"/>
    <property type="match status" value="1"/>
</dbReference>
<dbReference type="PANTHER" id="PTHR44167:SF23">
    <property type="entry name" value="CDC7 KINASE, ISOFORM A-RELATED"/>
    <property type="match status" value="1"/>
</dbReference>
<keyword evidence="4 7" id="KW-0547">Nucleotide-binding</keyword>
<dbReference type="GO" id="GO:0005524">
    <property type="term" value="F:ATP binding"/>
    <property type="evidence" value="ECO:0007669"/>
    <property type="project" value="UniProtKB-UniRule"/>
</dbReference>
<dbReference type="AlphaFoldDB" id="A0A7E4VMD2"/>